<sequence length="317" mass="35404">MSLPTPPRGTTPPNGIDFPDRLEFFVASACEATHGGRLVGACVLLVTHHSMELGRPAIQMAHVAQEAQRARQDQDDIEFHNFEYSEEDEEDEGQPQESQGTQRTWAFTMEDDPGLPTQDRADLLSVNAALHWAFNYFRNAGEVNQQVDYATGRQVLIHSSSLYAVTWLAESLEQNGRLHQNGTSVSNGDLIEEISHLATNLKTRGATIDYDIIDPSNNTRAERICADQLSRLRHDWPSRTPAFEPLDVARDIGGGARFRGSKRHPSTRQAARRHVTMDAIAFRVDGGPRTTHVQQESIESQGNPLRPAKIYENVTRN</sequence>
<dbReference type="Proteomes" id="UP001148614">
    <property type="component" value="Unassembled WGS sequence"/>
</dbReference>
<evidence type="ECO:0008006" key="3">
    <source>
        <dbReference type="Google" id="ProtNLM"/>
    </source>
</evidence>
<dbReference type="Gene3D" id="3.30.420.10">
    <property type="entry name" value="Ribonuclease H-like superfamily/Ribonuclease H"/>
    <property type="match status" value="1"/>
</dbReference>
<dbReference type="InterPro" id="IPR036397">
    <property type="entry name" value="RNaseH_sf"/>
</dbReference>
<accession>A0A9W8TJJ9</accession>
<dbReference type="GO" id="GO:0003676">
    <property type="term" value="F:nucleic acid binding"/>
    <property type="evidence" value="ECO:0007669"/>
    <property type="project" value="InterPro"/>
</dbReference>
<gene>
    <name evidence="1" type="ORF">NPX13_g8718</name>
</gene>
<name>A0A9W8TJJ9_9PEZI</name>
<comment type="caution">
    <text evidence="1">The sequence shown here is derived from an EMBL/GenBank/DDBJ whole genome shotgun (WGS) entry which is preliminary data.</text>
</comment>
<evidence type="ECO:0000313" key="1">
    <source>
        <dbReference type="EMBL" id="KAJ3562032.1"/>
    </source>
</evidence>
<keyword evidence="2" id="KW-1185">Reference proteome</keyword>
<proteinExistence type="predicted"/>
<organism evidence="1 2">
    <name type="scientific">Xylaria arbuscula</name>
    <dbReference type="NCBI Taxonomy" id="114810"/>
    <lineage>
        <taxon>Eukaryota</taxon>
        <taxon>Fungi</taxon>
        <taxon>Dikarya</taxon>
        <taxon>Ascomycota</taxon>
        <taxon>Pezizomycotina</taxon>
        <taxon>Sordariomycetes</taxon>
        <taxon>Xylariomycetidae</taxon>
        <taxon>Xylariales</taxon>
        <taxon>Xylariaceae</taxon>
        <taxon>Xylaria</taxon>
    </lineage>
</organism>
<dbReference type="AlphaFoldDB" id="A0A9W8TJJ9"/>
<dbReference type="EMBL" id="JANPWZ010001966">
    <property type="protein sequence ID" value="KAJ3562032.1"/>
    <property type="molecule type" value="Genomic_DNA"/>
</dbReference>
<reference evidence="1" key="1">
    <citation type="submission" date="2022-07" db="EMBL/GenBank/DDBJ databases">
        <title>Genome Sequence of Xylaria arbuscula.</title>
        <authorList>
            <person name="Buettner E."/>
        </authorList>
    </citation>
    <scope>NUCLEOTIDE SEQUENCE</scope>
    <source>
        <strain evidence="1">VT107</strain>
    </source>
</reference>
<protein>
    <recommendedName>
        <fullName evidence="3">RNase H type-1 domain-containing protein</fullName>
    </recommendedName>
</protein>
<evidence type="ECO:0000313" key="2">
    <source>
        <dbReference type="Proteomes" id="UP001148614"/>
    </source>
</evidence>